<evidence type="ECO:0000313" key="1">
    <source>
        <dbReference type="EMBL" id="TPX42327.1"/>
    </source>
</evidence>
<dbReference type="Proteomes" id="UP000320475">
    <property type="component" value="Unassembled WGS sequence"/>
</dbReference>
<evidence type="ECO:0000313" key="2">
    <source>
        <dbReference type="Proteomes" id="UP000320475"/>
    </source>
</evidence>
<gene>
    <name evidence="1" type="ORF">SeLEV6574_g05660</name>
</gene>
<dbReference type="EMBL" id="QEAM01000276">
    <property type="protein sequence ID" value="TPX42327.1"/>
    <property type="molecule type" value="Genomic_DNA"/>
</dbReference>
<organism evidence="1 2">
    <name type="scientific">Synchytrium endobioticum</name>
    <dbReference type="NCBI Taxonomy" id="286115"/>
    <lineage>
        <taxon>Eukaryota</taxon>
        <taxon>Fungi</taxon>
        <taxon>Fungi incertae sedis</taxon>
        <taxon>Chytridiomycota</taxon>
        <taxon>Chytridiomycota incertae sedis</taxon>
        <taxon>Chytridiomycetes</taxon>
        <taxon>Synchytriales</taxon>
        <taxon>Synchytriaceae</taxon>
        <taxon>Synchytrium</taxon>
    </lineage>
</organism>
<accession>A0A507CT42</accession>
<comment type="caution">
    <text evidence="1">The sequence shown here is derived from an EMBL/GenBank/DDBJ whole genome shotgun (WGS) entry which is preliminary data.</text>
</comment>
<proteinExistence type="predicted"/>
<name>A0A507CT42_9FUNG</name>
<sequence>MNAGLHASFVWCSYGMKYWSSMPLASQNCWNFLDLNSPALSSRSTRTRFSGCISIHLNMMRSLRQIVRILNFESFEYGLLVDFDVMQVVHGSLL</sequence>
<reference evidence="1 2" key="1">
    <citation type="journal article" date="2019" name="Sci. Rep.">
        <title>Comparative genomics of chytrid fungi reveal insights into the obligate biotrophic and pathogenic lifestyle of Synchytrium endobioticum.</title>
        <authorList>
            <person name="van de Vossenberg B.T.L.H."/>
            <person name="Warris S."/>
            <person name="Nguyen H.D.T."/>
            <person name="van Gent-Pelzer M.P.E."/>
            <person name="Joly D.L."/>
            <person name="van de Geest H.C."/>
            <person name="Bonants P.J.M."/>
            <person name="Smith D.S."/>
            <person name="Levesque C.A."/>
            <person name="van der Lee T.A.J."/>
        </authorList>
    </citation>
    <scope>NUCLEOTIDE SEQUENCE [LARGE SCALE GENOMIC DNA]</scope>
    <source>
        <strain evidence="1 2">LEV6574</strain>
    </source>
</reference>
<protein>
    <submittedName>
        <fullName evidence="1">Uncharacterized protein</fullName>
    </submittedName>
</protein>
<dbReference type="AlphaFoldDB" id="A0A507CT42"/>